<gene>
    <name evidence="1" type="ORF">M9H77_33709</name>
</gene>
<name>A0ACB9ZJ77_CATRO</name>
<keyword evidence="2" id="KW-1185">Reference proteome</keyword>
<dbReference type="EMBL" id="CM044708">
    <property type="protein sequence ID" value="KAI5647704.1"/>
    <property type="molecule type" value="Genomic_DNA"/>
</dbReference>
<proteinExistence type="predicted"/>
<sequence>MEPKNYYHFAEKHLLIPLLLDEGENLTCKACEKPISDPFHGCLSCKYFLHDHCINIPRSILHPSHSSHPLTLLPIPTYPSAAFTCNACGLVGNRFSYGCAFCEFDVHFNCAFLPGKIKLMGLHEHQLELIFGFVHEENNKDVIIFECDVCGGKVEDSVWRYYCEDCDFGVHLDCVDVENEDIGVNKGEGGGDEIDWKSGTATAADQRQLFDGTENDDIKDVLKTLKNEMMESQLGVAQLQHQMNLSSAYASVMRYY</sequence>
<evidence type="ECO:0000313" key="1">
    <source>
        <dbReference type="EMBL" id="KAI5647704.1"/>
    </source>
</evidence>
<dbReference type="Proteomes" id="UP001060085">
    <property type="component" value="Linkage Group LG08"/>
</dbReference>
<comment type="caution">
    <text evidence="1">The sequence shown here is derived from an EMBL/GenBank/DDBJ whole genome shotgun (WGS) entry which is preliminary data.</text>
</comment>
<reference evidence="2" key="1">
    <citation type="journal article" date="2023" name="Nat. Plants">
        <title>Single-cell RNA sequencing provides a high-resolution roadmap for understanding the multicellular compartmentation of specialized metabolism.</title>
        <authorList>
            <person name="Sun S."/>
            <person name="Shen X."/>
            <person name="Li Y."/>
            <person name="Li Y."/>
            <person name="Wang S."/>
            <person name="Li R."/>
            <person name="Zhang H."/>
            <person name="Shen G."/>
            <person name="Guo B."/>
            <person name="Wei J."/>
            <person name="Xu J."/>
            <person name="St-Pierre B."/>
            <person name="Chen S."/>
            <person name="Sun C."/>
        </authorList>
    </citation>
    <scope>NUCLEOTIDE SEQUENCE [LARGE SCALE GENOMIC DNA]</scope>
</reference>
<evidence type="ECO:0000313" key="2">
    <source>
        <dbReference type="Proteomes" id="UP001060085"/>
    </source>
</evidence>
<organism evidence="1 2">
    <name type="scientific">Catharanthus roseus</name>
    <name type="common">Madagascar periwinkle</name>
    <name type="synonym">Vinca rosea</name>
    <dbReference type="NCBI Taxonomy" id="4058"/>
    <lineage>
        <taxon>Eukaryota</taxon>
        <taxon>Viridiplantae</taxon>
        <taxon>Streptophyta</taxon>
        <taxon>Embryophyta</taxon>
        <taxon>Tracheophyta</taxon>
        <taxon>Spermatophyta</taxon>
        <taxon>Magnoliopsida</taxon>
        <taxon>eudicotyledons</taxon>
        <taxon>Gunneridae</taxon>
        <taxon>Pentapetalae</taxon>
        <taxon>asterids</taxon>
        <taxon>lamiids</taxon>
        <taxon>Gentianales</taxon>
        <taxon>Apocynaceae</taxon>
        <taxon>Rauvolfioideae</taxon>
        <taxon>Vinceae</taxon>
        <taxon>Catharanthinae</taxon>
        <taxon>Catharanthus</taxon>
    </lineage>
</organism>
<protein>
    <submittedName>
        <fullName evidence="1">Uncharacterized protein</fullName>
    </submittedName>
</protein>
<accession>A0ACB9ZJ77</accession>